<dbReference type="KEGG" id="yti:FNA67_13180"/>
<proteinExistence type="inferred from homology"/>
<comment type="activity regulation">
    <text evidence="12">Na(+) is not transported, but it plays an essential structural role and its presence is essential for fluoride channel function.</text>
</comment>
<organism evidence="13 14">
    <name type="scientific">Paradevosia tibetensis</name>
    <dbReference type="NCBI Taxonomy" id="1447062"/>
    <lineage>
        <taxon>Bacteria</taxon>
        <taxon>Pseudomonadati</taxon>
        <taxon>Pseudomonadota</taxon>
        <taxon>Alphaproteobacteria</taxon>
        <taxon>Hyphomicrobiales</taxon>
        <taxon>Devosiaceae</taxon>
        <taxon>Paradevosia</taxon>
    </lineage>
</organism>
<keyword evidence="12" id="KW-0813">Transport</keyword>
<dbReference type="PANTHER" id="PTHR28259">
    <property type="entry name" value="FLUORIDE EXPORT PROTEIN 1-RELATED"/>
    <property type="match status" value="1"/>
</dbReference>
<comment type="similarity">
    <text evidence="10 12">Belongs to the fluoride channel Fluc/FEX (TC 1.A.43) family.</text>
</comment>
<dbReference type="AlphaFoldDB" id="A0A5B9DNX8"/>
<dbReference type="Pfam" id="PF02537">
    <property type="entry name" value="CRCB"/>
    <property type="match status" value="1"/>
</dbReference>
<dbReference type="GO" id="GO:0062054">
    <property type="term" value="F:fluoride channel activity"/>
    <property type="evidence" value="ECO:0007669"/>
    <property type="project" value="UniProtKB-UniRule"/>
</dbReference>
<keyword evidence="9 12" id="KW-0407">Ion channel</keyword>
<evidence type="ECO:0000256" key="8">
    <source>
        <dbReference type="ARBA" id="ARBA00023136"/>
    </source>
</evidence>
<evidence type="ECO:0000256" key="10">
    <source>
        <dbReference type="ARBA" id="ARBA00035120"/>
    </source>
</evidence>
<evidence type="ECO:0000256" key="12">
    <source>
        <dbReference type="HAMAP-Rule" id="MF_00454"/>
    </source>
</evidence>
<dbReference type="PANTHER" id="PTHR28259:SF1">
    <property type="entry name" value="FLUORIDE EXPORT PROTEIN 1-RELATED"/>
    <property type="match status" value="1"/>
</dbReference>
<dbReference type="Proteomes" id="UP000321062">
    <property type="component" value="Chromosome"/>
</dbReference>
<keyword evidence="6 12" id="KW-0915">Sodium</keyword>
<dbReference type="InterPro" id="IPR003691">
    <property type="entry name" value="FluC"/>
</dbReference>
<evidence type="ECO:0000256" key="4">
    <source>
        <dbReference type="ARBA" id="ARBA00022692"/>
    </source>
</evidence>
<comment type="catalytic activity">
    <reaction evidence="11">
        <text>fluoride(in) = fluoride(out)</text>
        <dbReference type="Rhea" id="RHEA:76159"/>
        <dbReference type="ChEBI" id="CHEBI:17051"/>
    </reaction>
    <physiologicalReaction direction="left-to-right" evidence="11">
        <dbReference type="Rhea" id="RHEA:76160"/>
    </physiologicalReaction>
</comment>
<evidence type="ECO:0000313" key="13">
    <source>
        <dbReference type="EMBL" id="QEE21070.1"/>
    </source>
</evidence>
<sequence length="127" mass="13191">MLQVLLVGLGGAVGAVGRYGVSVAVGRLWETAFPLGTMIVNIVGSLAMGLLVGLLARLLPPHQQEIRLFVAVGVLGGFTTFSSFSLDAITLIERGEWNQALLYAVLSVVVSIPALYVGLLITRGAGA</sequence>
<keyword evidence="3" id="KW-0997">Cell inner membrane</keyword>
<gene>
    <name evidence="12 13" type="primary">crcB</name>
    <name evidence="12" type="synonym">fluC</name>
    <name evidence="13" type="ORF">FNA67_13180</name>
</gene>
<feature type="transmembrane region" description="Helical" evidence="12">
    <location>
        <begin position="101"/>
        <end position="121"/>
    </location>
</feature>
<dbReference type="GO" id="GO:0140114">
    <property type="term" value="P:cellular detoxification of fluoride"/>
    <property type="evidence" value="ECO:0007669"/>
    <property type="project" value="UniProtKB-UniRule"/>
</dbReference>
<name>A0A5B9DNX8_9HYPH</name>
<dbReference type="GO" id="GO:0046872">
    <property type="term" value="F:metal ion binding"/>
    <property type="evidence" value="ECO:0007669"/>
    <property type="project" value="UniProtKB-KW"/>
</dbReference>
<dbReference type="RefSeq" id="WP_049705603.1">
    <property type="nucleotide sequence ID" value="NZ_BMFM01000001.1"/>
</dbReference>
<dbReference type="GO" id="GO:0005886">
    <property type="term" value="C:plasma membrane"/>
    <property type="evidence" value="ECO:0007669"/>
    <property type="project" value="UniProtKB-SubCell"/>
</dbReference>
<evidence type="ECO:0000313" key="14">
    <source>
        <dbReference type="Proteomes" id="UP000321062"/>
    </source>
</evidence>
<feature type="binding site" evidence="12">
    <location>
        <position position="76"/>
    </location>
    <ligand>
        <name>Na(+)</name>
        <dbReference type="ChEBI" id="CHEBI:29101"/>
        <note>structural</note>
    </ligand>
</feature>
<evidence type="ECO:0000256" key="2">
    <source>
        <dbReference type="ARBA" id="ARBA00022475"/>
    </source>
</evidence>
<keyword evidence="2 12" id="KW-1003">Cell membrane</keyword>
<dbReference type="OrthoDB" id="9806299at2"/>
<dbReference type="EMBL" id="CP041690">
    <property type="protein sequence ID" value="QEE21070.1"/>
    <property type="molecule type" value="Genomic_DNA"/>
</dbReference>
<feature type="transmembrane region" description="Helical" evidence="12">
    <location>
        <begin position="38"/>
        <end position="56"/>
    </location>
</feature>
<keyword evidence="12" id="KW-0479">Metal-binding</keyword>
<keyword evidence="5 12" id="KW-1133">Transmembrane helix</keyword>
<keyword evidence="14" id="KW-1185">Reference proteome</keyword>
<evidence type="ECO:0000256" key="6">
    <source>
        <dbReference type="ARBA" id="ARBA00023053"/>
    </source>
</evidence>
<keyword evidence="8 12" id="KW-0472">Membrane</keyword>
<evidence type="ECO:0000256" key="3">
    <source>
        <dbReference type="ARBA" id="ARBA00022519"/>
    </source>
</evidence>
<evidence type="ECO:0000256" key="11">
    <source>
        <dbReference type="ARBA" id="ARBA00035585"/>
    </source>
</evidence>
<evidence type="ECO:0000256" key="9">
    <source>
        <dbReference type="ARBA" id="ARBA00023303"/>
    </source>
</evidence>
<feature type="binding site" evidence="12">
    <location>
        <position position="79"/>
    </location>
    <ligand>
        <name>Na(+)</name>
        <dbReference type="ChEBI" id="CHEBI:29101"/>
        <note>structural</note>
    </ligand>
</feature>
<accession>A0A5B9DNX8</accession>
<dbReference type="NCBIfam" id="NF010791">
    <property type="entry name" value="PRK14195.1"/>
    <property type="match status" value="1"/>
</dbReference>
<comment type="function">
    <text evidence="12">Fluoride-specific ion channel. Important for reducing fluoride concentration in the cell, thus reducing its toxicity.</text>
</comment>
<evidence type="ECO:0000256" key="5">
    <source>
        <dbReference type="ARBA" id="ARBA00022989"/>
    </source>
</evidence>
<dbReference type="NCBIfam" id="TIGR00494">
    <property type="entry name" value="crcB"/>
    <property type="match status" value="1"/>
</dbReference>
<dbReference type="HAMAP" id="MF_00454">
    <property type="entry name" value="FluC"/>
    <property type="match status" value="1"/>
</dbReference>
<protein>
    <recommendedName>
        <fullName evidence="12">Fluoride-specific ion channel FluC</fullName>
    </recommendedName>
</protein>
<evidence type="ECO:0000256" key="7">
    <source>
        <dbReference type="ARBA" id="ARBA00023065"/>
    </source>
</evidence>
<keyword evidence="4 12" id="KW-0812">Transmembrane</keyword>
<keyword evidence="7 12" id="KW-0406">Ion transport</keyword>
<comment type="subcellular location">
    <subcellularLocation>
        <location evidence="1 12">Cell membrane</location>
        <topology evidence="1 12">Multi-pass membrane protein</topology>
    </subcellularLocation>
</comment>
<reference evidence="13 14" key="1">
    <citation type="journal article" date="2015" name="Int. J. Syst. Evol. Microbiol.">
        <title>Youhaiella tibetensis gen. nov., sp. nov., isolated from subsurface sediment.</title>
        <authorList>
            <person name="Wang Y.X."/>
            <person name="Huang F.Q."/>
            <person name="Nogi Y."/>
            <person name="Pang S.J."/>
            <person name="Wang P.K."/>
            <person name="Lv J."/>
        </authorList>
    </citation>
    <scope>NUCLEOTIDE SEQUENCE [LARGE SCALE GENOMIC DNA]</scope>
    <source>
        <strain evidence="14">fig4</strain>
    </source>
</reference>
<feature type="transmembrane region" description="Helical" evidence="12">
    <location>
        <begin position="68"/>
        <end position="89"/>
    </location>
</feature>
<evidence type="ECO:0000256" key="1">
    <source>
        <dbReference type="ARBA" id="ARBA00004651"/>
    </source>
</evidence>